<dbReference type="InterPro" id="IPR016035">
    <property type="entry name" value="Acyl_Trfase/lysoPLipase"/>
</dbReference>
<evidence type="ECO:0000259" key="5">
    <source>
        <dbReference type="PROSITE" id="PS51210"/>
    </source>
</evidence>
<dbReference type="Pfam" id="PF01735">
    <property type="entry name" value="PLA2_B"/>
    <property type="match status" value="1"/>
</dbReference>
<keyword evidence="4" id="KW-0472">Membrane</keyword>
<keyword evidence="3" id="KW-0442">Lipid degradation</keyword>
<feature type="transmembrane region" description="Helical" evidence="4">
    <location>
        <begin position="238"/>
        <end position="261"/>
    </location>
</feature>
<dbReference type="PROSITE" id="PS51210">
    <property type="entry name" value="PLA2C"/>
    <property type="match status" value="1"/>
</dbReference>
<accession>A0A673M0N4</accession>
<dbReference type="SUPFAM" id="SSF52151">
    <property type="entry name" value="FabD/lysophospholipase-like"/>
    <property type="match status" value="1"/>
</dbReference>
<dbReference type="Ensembl" id="ENSSRHT00000086420.1">
    <property type="protein sequence ID" value="ENSSRHP00000084146.1"/>
    <property type="gene ID" value="ENSSRHG00000041652.1"/>
</dbReference>
<dbReference type="GO" id="GO:0005829">
    <property type="term" value="C:cytosol"/>
    <property type="evidence" value="ECO:0007669"/>
    <property type="project" value="TreeGrafter"/>
</dbReference>
<dbReference type="GO" id="GO:0005654">
    <property type="term" value="C:nucleoplasm"/>
    <property type="evidence" value="ECO:0007669"/>
    <property type="project" value="TreeGrafter"/>
</dbReference>
<reference evidence="6" key="2">
    <citation type="submission" date="2025-09" db="UniProtKB">
        <authorList>
            <consortium name="Ensembl"/>
        </authorList>
    </citation>
    <scope>IDENTIFICATION</scope>
</reference>
<keyword evidence="1 3" id="KW-0378">Hydrolase</keyword>
<evidence type="ECO:0000256" key="3">
    <source>
        <dbReference type="PROSITE-ProRule" id="PRU00555"/>
    </source>
</evidence>
<dbReference type="Gene3D" id="3.40.1090.10">
    <property type="entry name" value="Cytosolic phospholipase A2 catalytic domain"/>
    <property type="match status" value="2"/>
</dbReference>
<organism evidence="6 7">
    <name type="scientific">Sinocyclocheilus rhinocerous</name>
    <dbReference type="NCBI Taxonomy" id="307959"/>
    <lineage>
        <taxon>Eukaryota</taxon>
        <taxon>Metazoa</taxon>
        <taxon>Chordata</taxon>
        <taxon>Craniata</taxon>
        <taxon>Vertebrata</taxon>
        <taxon>Euteleostomi</taxon>
        <taxon>Actinopterygii</taxon>
        <taxon>Neopterygii</taxon>
        <taxon>Teleostei</taxon>
        <taxon>Ostariophysi</taxon>
        <taxon>Cypriniformes</taxon>
        <taxon>Cyprinidae</taxon>
        <taxon>Cyprininae</taxon>
        <taxon>Sinocyclocheilus</taxon>
    </lineage>
</organism>
<evidence type="ECO:0000313" key="6">
    <source>
        <dbReference type="Ensembl" id="ENSSRHP00000084146.1"/>
    </source>
</evidence>
<name>A0A673M0N4_9TELE</name>
<dbReference type="InterPro" id="IPR002642">
    <property type="entry name" value="LysoPLipase_cat_dom"/>
</dbReference>
<keyword evidence="4" id="KW-1133">Transmembrane helix</keyword>
<keyword evidence="2 3" id="KW-0443">Lipid metabolism</keyword>
<dbReference type="GO" id="GO:0005509">
    <property type="term" value="F:calcium ion binding"/>
    <property type="evidence" value="ECO:0007669"/>
    <property type="project" value="TreeGrafter"/>
</dbReference>
<feature type="domain" description="PLA2c" evidence="5">
    <location>
        <begin position="1"/>
        <end position="410"/>
    </location>
</feature>
<dbReference type="GO" id="GO:0005635">
    <property type="term" value="C:nuclear envelope"/>
    <property type="evidence" value="ECO:0007669"/>
    <property type="project" value="TreeGrafter"/>
</dbReference>
<dbReference type="PANTHER" id="PTHR10728:SF39">
    <property type="entry name" value="CYTOSOLIC PHOSPHOLIPASE A2 GAMMA"/>
    <property type="match status" value="1"/>
</dbReference>
<reference evidence="6" key="1">
    <citation type="submission" date="2025-08" db="UniProtKB">
        <authorList>
            <consortium name="Ensembl"/>
        </authorList>
    </citation>
    <scope>IDENTIFICATION</scope>
</reference>
<dbReference type="GO" id="GO:0005544">
    <property type="term" value="F:calcium-dependent phospholipid binding"/>
    <property type="evidence" value="ECO:0007669"/>
    <property type="project" value="TreeGrafter"/>
</dbReference>
<evidence type="ECO:0000256" key="2">
    <source>
        <dbReference type="ARBA" id="ARBA00023098"/>
    </source>
</evidence>
<dbReference type="AlphaFoldDB" id="A0A673M0N4"/>
<sequence>MLGPHLIFPMRIGHSLNEAEKNNVTSRRESDLVDSSMMYVVFTAFFTARDAQHRTCDDLLDCVLYLAGLSGSTWCMASLYKEPNWYSNEKHDFSLADIWAALFITKIVKEIDEQTFSDLRNKQSTQDPYPIYTVIDMQSNCSVIDTFVEITPYETGYSITGAFVDTSSFGSQFDQGVKIKDQPEMDMLFLQGKMIYLVFSSPPVQLSVFVLLIFFCRSVDPLHFVTHENHSLNLGNGIWTVIVKCLKLLTLWIWGTTYNFLYNMEKRRYIDAGIANNSPFFLPLLRKERHIDLIVSLDFSENDPFEVEQLHTVFLINLHSEKSAPNDFYVFKGQNKPTVIHIPLFNVVNCGAEIESWKRKYKTFQQPYSRDLIQELLDKAGMNIKNNKENLLTEIKKIIQGKTLHYCSVC</sequence>
<evidence type="ECO:0000256" key="4">
    <source>
        <dbReference type="SAM" id="Phobius"/>
    </source>
</evidence>
<dbReference type="GO" id="GO:0047498">
    <property type="term" value="F:calcium-dependent phospholipase A2 activity"/>
    <property type="evidence" value="ECO:0007669"/>
    <property type="project" value="TreeGrafter"/>
</dbReference>
<dbReference type="GO" id="GO:0046475">
    <property type="term" value="P:glycerophospholipid catabolic process"/>
    <property type="evidence" value="ECO:0007669"/>
    <property type="project" value="TreeGrafter"/>
</dbReference>
<feature type="transmembrane region" description="Helical" evidence="4">
    <location>
        <begin position="194"/>
        <end position="215"/>
    </location>
</feature>
<evidence type="ECO:0000256" key="1">
    <source>
        <dbReference type="ARBA" id="ARBA00022801"/>
    </source>
</evidence>
<keyword evidence="7" id="KW-1185">Reference proteome</keyword>
<protein>
    <recommendedName>
        <fullName evidence="5">PLA2c domain-containing protein</fullName>
    </recommendedName>
</protein>
<evidence type="ECO:0000313" key="7">
    <source>
        <dbReference type="Proteomes" id="UP000472270"/>
    </source>
</evidence>
<keyword evidence="4" id="KW-0812">Transmembrane</keyword>
<proteinExistence type="predicted"/>
<dbReference type="Proteomes" id="UP000472270">
    <property type="component" value="Unassembled WGS sequence"/>
</dbReference>
<dbReference type="PANTHER" id="PTHR10728">
    <property type="entry name" value="CYTOSOLIC PHOSPHOLIPASE A2"/>
    <property type="match status" value="1"/>
</dbReference>